<dbReference type="PANTHER" id="PTHR30137:SF8">
    <property type="entry name" value="BLR5498 PROTEIN"/>
    <property type="match status" value="1"/>
</dbReference>
<dbReference type="Pfam" id="PF00296">
    <property type="entry name" value="Bac_luciferase"/>
    <property type="match status" value="1"/>
</dbReference>
<dbReference type="Proteomes" id="UP001174909">
    <property type="component" value="Unassembled WGS sequence"/>
</dbReference>
<keyword evidence="2" id="KW-0503">Monooxygenase</keyword>
<sequence length="388" mass="44468">MPKDKVEVFWFSEQPYAHVTNEDVSQYESGRLDFSNSHFDPEKAHILYNQYHDQYAWADQNGFDGIMSNEHHASYWCMKPAVNIDAAVIAKVTRNAKIAILGNVIAVNDPIRMAEEIAMLDCISGGRIISGFVRGTAVETLQGGIAPPQNRDRFEEAHDLIIKCWTEPGPFRYEGEYYHYRKVNPWVLPMQKPHPPIWFPGFSSPESVMWAARHQHPYMNLGSLLDHTHRLRDVYIDTARETGFEPGPEHFGYLLRIFCADTDEKAQELGREFLWTQEHRNRGPREHNDPPGYQSREAVDIQRTLPGAGGFGRTMTYEELQEANNIIVGSPDTVREKLSMIVERLNPGYLHIYGNEGAMAHEDVMRSIELIGREVIPALHEIPLVDHY</sequence>
<dbReference type="SUPFAM" id="SSF51679">
    <property type="entry name" value="Bacterial luciferase-like"/>
    <property type="match status" value="1"/>
</dbReference>
<evidence type="ECO:0000256" key="1">
    <source>
        <dbReference type="ARBA" id="ARBA00023002"/>
    </source>
</evidence>
<keyword evidence="1" id="KW-0560">Oxidoreductase</keyword>
<dbReference type="Gene3D" id="3.20.20.30">
    <property type="entry name" value="Luciferase-like domain"/>
    <property type="match status" value="1"/>
</dbReference>
<evidence type="ECO:0000259" key="3">
    <source>
        <dbReference type="Pfam" id="PF00296"/>
    </source>
</evidence>
<feature type="domain" description="Luciferase-like" evidence="3">
    <location>
        <begin position="53"/>
        <end position="340"/>
    </location>
</feature>
<dbReference type="AlphaFoldDB" id="A0AA35R622"/>
<dbReference type="EMBL" id="CASHTH010000611">
    <property type="protein sequence ID" value="CAI8005460.1"/>
    <property type="molecule type" value="Genomic_DNA"/>
</dbReference>
<organism evidence="4 5">
    <name type="scientific">Geodia barretti</name>
    <name type="common">Barrett's horny sponge</name>
    <dbReference type="NCBI Taxonomy" id="519541"/>
    <lineage>
        <taxon>Eukaryota</taxon>
        <taxon>Metazoa</taxon>
        <taxon>Porifera</taxon>
        <taxon>Demospongiae</taxon>
        <taxon>Heteroscleromorpha</taxon>
        <taxon>Tetractinellida</taxon>
        <taxon>Astrophorina</taxon>
        <taxon>Geodiidae</taxon>
        <taxon>Geodia</taxon>
    </lineage>
</organism>
<reference evidence="4" key="1">
    <citation type="submission" date="2023-03" db="EMBL/GenBank/DDBJ databases">
        <authorList>
            <person name="Steffen K."/>
            <person name="Cardenas P."/>
        </authorList>
    </citation>
    <scope>NUCLEOTIDE SEQUENCE</scope>
</reference>
<keyword evidence="5" id="KW-1185">Reference proteome</keyword>
<proteinExistence type="predicted"/>
<protein>
    <submittedName>
        <fullName evidence="4">Uncharacterized protein y4wF</fullName>
    </submittedName>
</protein>
<evidence type="ECO:0000256" key="2">
    <source>
        <dbReference type="ARBA" id="ARBA00023033"/>
    </source>
</evidence>
<dbReference type="GO" id="GO:0016705">
    <property type="term" value="F:oxidoreductase activity, acting on paired donors, with incorporation or reduction of molecular oxygen"/>
    <property type="evidence" value="ECO:0007669"/>
    <property type="project" value="InterPro"/>
</dbReference>
<dbReference type="GO" id="GO:0005829">
    <property type="term" value="C:cytosol"/>
    <property type="evidence" value="ECO:0007669"/>
    <property type="project" value="TreeGrafter"/>
</dbReference>
<name>A0AA35R622_GEOBA</name>
<dbReference type="PANTHER" id="PTHR30137">
    <property type="entry name" value="LUCIFERASE-LIKE MONOOXYGENASE"/>
    <property type="match status" value="1"/>
</dbReference>
<accession>A0AA35R622</accession>
<comment type="caution">
    <text evidence="4">The sequence shown here is derived from an EMBL/GenBank/DDBJ whole genome shotgun (WGS) entry which is preliminary data.</text>
</comment>
<dbReference type="InterPro" id="IPR050766">
    <property type="entry name" value="Bact_Lucif_Oxidored"/>
</dbReference>
<dbReference type="GO" id="GO:0004497">
    <property type="term" value="F:monooxygenase activity"/>
    <property type="evidence" value="ECO:0007669"/>
    <property type="project" value="UniProtKB-KW"/>
</dbReference>
<evidence type="ECO:0000313" key="4">
    <source>
        <dbReference type="EMBL" id="CAI8005460.1"/>
    </source>
</evidence>
<gene>
    <name evidence="4" type="ORF">GBAR_LOCUS4249</name>
</gene>
<dbReference type="InterPro" id="IPR036661">
    <property type="entry name" value="Luciferase-like_sf"/>
</dbReference>
<evidence type="ECO:0000313" key="5">
    <source>
        <dbReference type="Proteomes" id="UP001174909"/>
    </source>
</evidence>
<dbReference type="InterPro" id="IPR011251">
    <property type="entry name" value="Luciferase-like_dom"/>
</dbReference>